<dbReference type="Proteomes" id="UP000681720">
    <property type="component" value="Unassembled WGS sequence"/>
</dbReference>
<evidence type="ECO:0000313" key="1">
    <source>
        <dbReference type="EMBL" id="CAF4424441.1"/>
    </source>
</evidence>
<accession>A0A8S3CGS9</accession>
<name>A0A8S3CGS9_9BILA</name>
<gene>
    <name evidence="1" type="ORF">BYL167_LOCUS32601</name>
    <name evidence="2" type="ORF">GIL414_LOCUS50724</name>
</gene>
<dbReference type="EMBL" id="CAJOBJ010169736">
    <property type="protein sequence ID" value="CAF4878184.1"/>
    <property type="molecule type" value="Genomic_DNA"/>
</dbReference>
<reference evidence="2" key="1">
    <citation type="submission" date="2021-02" db="EMBL/GenBank/DDBJ databases">
        <authorList>
            <person name="Nowell W R."/>
        </authorList>
    </citation>
    <scope>NUCLEOTIDE SEQUENCE</scope>
</reference>
<dbReference type="AlphaFoldDB" id="A0A8S3CGS9"/>
<dbReference type="Proteomes" id="UP000681967">
    <property type="component" value="Unassembled WGS sequence"/>
</dbReference>
<protein>
    <submittedName>
        <fullName evidence="2">Uncharacterized protein</fullName>
    </submittedName>
</protein>
<feature type="non-terminal residue" evidence="2">
    <location>
        <position position="1"/>
    </location>
</feature>
<organism evidence="2 3">
    <name type="scientific">Rotaria magnacalcarata</name>
    <dbReference type="NCBI Taxonomy" id="392030"/>
    <lineage>
        <taxon>Eukaryota</taxon>
        <taxon>Metazoa</taxon>
        <taxon>Spiralia</taxon>
        <taxon>Gnathifera</taxon>
        <taxon>Rotifera</taxon>
        <taxon>Eurotatoria</taxon>
        <taxon>Bdelloidea</taxon>
        <taxon>Philodinida</taxon>
        <taxon>Philodinidae</taxon>
        <taxon>Rotaria</taxon>
    </lineage>
</organism>
<evidence type="ECO:0000313" key="3">
    <source>
        <dbReference type="Proteomes" id="UP000681720"/>
    </source>
</evidence>
<sequence length="44" mass="5014">MEEHGMFVEKNVTENERTEHVNFLRMAIKLAEDNVEHGLGGPFG</sequence>
<proteinExistence type="predicted"/>
<evidence type="ECO:0000313" key="2">
    <source>
        <dbReference type="EMBL" id="CAF4878184.1"/>
    </source>
</evidence>
<comment type="caution">
    <text evidence="2">The sequence shown here is derived from an EMBL/GenBank/DDBJ whole genome shotgun (WGS) entry which is preliminary data.</text>
</comment>
<dbReference type="EMBL" id="CAJOBH010060910">
    <property type="protein sequence ID" value="CAF4424441.1"/>
    <property type="molecule type" value="Genomic_DNA"/>
</dbReference>